<dbReference type="SUPFAM" id="SSF81321">
    <property type="entry name" value="Family A G protein-coupled receptor-like"/>
    <property type="match status" value="1"/>
</dbReference>
<comment type="caution">
    <text evidence="11">The sequence shown here is derived from an EMBL/GenBank/DDBJ whole genome shotgun (WGS) entry which is preliminary data.</text>
</comment>
<evidence type="ECO:0000256" key="6">
    <source>
        <dbReference type="ARBA" id="ARBA00023170"/>
    </source>
</evidence>
<keyword evidence="2 8" id="KW-0812">Transmembrane</keyword>
<organism evidence="11 12">
    <name type="scientific">Goodea atripinnis</name>
    <dbReference type="NCBI Taxonomy" id="208336"/>
    <lineage>
        <taxon>Eukaryota</taxon>
        <taxon>Metazoa</taxon>
        <taxon>Chordata</taxon>
        <taxon>Craniata</taxon>
        <taxon>Vertebrata</taxon>
        <taxon>Euteleostomi</taxon>
        <taxon>Actinopterygii</taxon>
        <taxon>Neopterygii</taxon>
        <taxon>Teleostei</taxon>
        <taxon>Neoteleostei</taxon>
        <taxon>Acanthomorphata</taxon>
        <taxon>Ovalentaria</taxon>
        <taxon>Atherinomorphae</taxon>
        <taxon>Cyprinodontiformes</taxon>
        <taxon>Goodeidae</taxon>
        <taxon>Goodea</taxon>
    </lineage>
</organism>
<evidence type="ECO:0000256" key="9">
    <source>
        <dbReference type="SAM" id="Phobius"/>
    </source>
</evidence>
<evidence type="ECO:0000313" key="12">
    <source>
        <dbReference type="Proteomes" id="UP001476798"/>
    </source>
</evidence>
<proteinExistence type="inferred from homology"/>
<evidence type="ECO:0000256" key="5">
    <source>
        <dbReference type="ARBA" id="ARBA00023136"/>
    </source>
</evidence>
<evidence type="ECO:0000256" key="2">
    <source>
        <dbReference type="ARBA" id="ARBA00022692"/>
    </source>
</evidence>
<dbReference type="EMBL" id="JAHRIO010046143">
    <property type="protein sequence ID" value="MEQ2173487.1"/>
    <property type="molecule type" value="Genomic_DNA"/>
</dbReference>
<protein>
    <recommendedName>
        <fullName evidence="10">G-protein coupled receptors family 1 profile domain-containing protein</fullName>
    </recommendedName>
</protein>
<keyword evidence="12" id="KW-1185">Reference proteome</keyword>
<keyword evidence="6 8" id="KW-0675">Receptor</keyword>
<feature type="domain" description="G-protein coupled receptors family 1 profile" evidence="10">
    <location>
        <begin position="1"/>
        <end position="144"/>
    </location>
</feature>
<keyword evidence="5 9" id="KW-0472">Membrane</keyword>
<dbReference type="PROSITE" id="PS50262">
    <property type="entry name" value="G_PROTEIN_RECEP_F1_2"/>
    <property type="match status" value="1"/>
</dbReference>
<evidence type="ECO:0000313" key="11">
    <source>
        <dbReference type="EMBL" id="MEQ2173487.1"/>
    </source>
</evidence>
<dbReference type="PROSITE" id="PS00237">
    <property type="entry name" value="G_PROTEIN_RECEP_F1_1"/>
    <property type="match status" value="1"/>
</dbReference>
<dbReference type="Pfam" id="PF00001">
    <property type="entry name" value="7tm_1"/>
    <property type="match status" value="1"/>
</dbReference>
<evidence type="ECO:0000256" key="1">
    <source>
        <dbReference type="ARBA" id="ARBA00004370"/>
    </source>
</evidence>
<dbReference type="InterPro" id="IPR017452">
    <property type="entry name" value="GPCR_Rhodpsn_7TM"/>
</dbReference>
<sequence length="192" mass="21342">WFSSWATRRRRSKLRWITTGSIADLLFILTLLLWGAGAVETWHFGGFLCVSVHAIYTVNLYSTVLILAFISLDRYLAVVRATNSWATRNLLASRVIFVGVWLPAAMMTVPDLVFAQVQDVQNVSSSCYLLAEDAAQSAGSSTICQRIYPAESGLTWTAVFRFQHICHPDWSSSSATVSSSSPIYPEVPRARC</sequence>
<dbReference type="PRINTS" id="PR00237">
    <property type="entry name" value="GPCRRHODOPSN"/>
</dbReference>
<evidence type="ECO:0000259" key="10">
    <source>
        <dbReference type="PROSITE" id="PS50262"/>
    </source>
</evidence>
<comment type="similarity">
    <text evidence="8">Belongs to the G-protein coupled receptor 1 family.</text>
</comment>
<evidence type="ECO:0000256" key="7">
    <source>
        <dbReference type="ARBA" id="ARBA00023224"/>
    </source>
</evidence>
<dbReference type="PANTHER" id="PTHR10489:SF594">
    <property type="entry name" value="C-X-C CHEMOKINE RECEPTOR TYPE 4"/>
    <property type="match status" value="1"/>
</dbReference>
<feature type="transmembrane region" description="Helical" evidence="9">
    <location>
        <begin position="42"/>
        <end position="70"/>
    </location>
</feature>
<comment type="subcellular location">
    <subcellularLocation>
        <location evidence="1">Membrane</location>
    </subcellularLocation>
</comment>
<reference evidence="11 12" key="1">
    <citation type="submission" date="2021-06" db="EMBL/GenBank/DDBJ databases">
        <authorList>
            <person name="Palmer J.M."/>
        </authorList>
    </citation>
    <scope>NUCLEOTIDE SEQUENCE [LARGE SCALE GENOMIC DNA]</scope>
    <source>
        <strain evidence="11 12">GA_2019</strain>
        <tissue evidence="11">Muscle</tissue>
    </source>
</reference>
<keyword evidence="4 8" id="KW-0297">G-protein coupled receptor</keyword>
<gene>
    <name evidence="11" type="ORF">GOODEAATRI_032582</name>
</gene>
<evidence type="ECO:0000256" key="4">
    <source>
        <dbReference type="ARBA" id="ARBA00023040"/>
    </source>
</evidence>
<dbReference type="InterPro" id="IPR050119">
    <property type="entry name" value="CCR1-9-like"/>
</dbReference>
<dbReference type="InterPro" id="IPR000276">
    <property type="entry name" value="GPCR_Rhodpsn"/>
</dbReference>
<evidence type="ECO:0000256" key="8">
    <source>
        <dbReference type="RuleBase" id="RU000688"/>
    </source>
</evidence>
<dbReference type="PANTHER" id="PTHR10489">
    <property type="entry name" value="CELL ADHESION MOLECULE"/>
    <property type="match status" value="1"/>
</dbReference>
<feature type="non-terminal residue" evidence="11">
    <location>
        <position position="1"/>
    </location>
</feature>
<dbReference type="Proteomes" id="UP001476798">
    <property type="component" value="Unassembled WGS sequence"/>
</dbReference>
<accession>A0ABV0NTD8</accession>
<feature type="transmembrane region" description="Helical" evidence="9">
    <location>
        <begin position="91"/>
        <end position="109"/>
    </location>
</feature>
<evidence type="ECO:0000256" key="3">
    <source>
        <dbReference type="ARBA" id="ARBA00022989"/>
    </source>
</evidence>
<name>A0ABV0NTD8_9TELE</name>
<keyword evidence="3 9" id="KW-1133">Transmembrane helix</keyword>
<dbReference type="Gene3D" id="1.20.1070.10">
    <property type="entry name" value="Rhodopsin 7-helix transmembrane proteins"/>
    <property type="match status" value="1"/>
</dbReference>
<keyword evidence="7 8" id="KW-0807">Transducer</keyword>
<feature type="transmembrane region" description="Helical" evidence="9">
    <location>
        <begin position="16"/>
        <end position="36"/>
    </location>
</feature>